<reference evidence="2 3" key="1">
    <citation type="journal article" date="2024" name="BMC Genomics">
        <title>De novo assembly and annotation of Popillia japonica's genome with initial clues to its potential as an invasive pest.</title>
        <authorList>
            <person name="Cucini C."/>
            <person name="Boschi S."/>
            <person name="Funari R."/>
            <person name="Cardaioli E."/>
            <person name="Iannotti N."/>
            <person name="Marturano G."/>
            <person name="Paoli F."/>
            <person name="Bruttini M."/>
            <person name="Carapelli A."/>
            <person name="Frati F."/>
            <person name="Nardi F."/>
        </authorList>
    </citation>
    <scope>NUCLEOTIDE SEQUENCE [LARGE SCALE GENOMIC DNA]</scope>
    <source>
        <strain evidence="2">DMR45628</strain>
    </source>
</reference>
<feature type="region of interest" description="Disordered" evidence="1">
    <location>
        <begin position="1"/>
        <end position="35"/>
    </location>
</feature>
<keyword evidence="3" id="KW-1185">Reference proteome</keyword>
<dbReference type="Proteomes" id="UP001458880">
    <property type="component" value="Unassembled WGS sequence"/>
</dbReference>
<comment type="caution">
    <text evidence="2">The sequence shown here is derived from an EMBL/GenBank/DDBJ whole genome shotgun (WGS) entry which is preliminary data.</text>
</comment>
<evidence type="ECO:0000256" key="1">
    <source>
        <dbReference type="SAM" id="MobiDB-lite"/>
    </source>
</evidence>
<feature type="compositionally biased region" description="Acidic residues" evidence="1">
    <location>
        <begin position="10"/>
        <end position="20"/>
    </location>
</feature>
<accession>A0AAW1I6Z5</accession>
<organism evidence="2 3">
    <name type="scientific">Popillia japonica</name>
    <name type="common">Japanese beetle</name>
    <dbReference type="NCBI Taxonomy" id="7064"/>
    <lineage>
        <taxon>Eukaryota</taxon>
        <taxon>Metazoa</taxon>
        <taxon>Ecdysozoa</taxon>
        <taxon>Arthropoda</taxon>
        <taxon>Hexapoda</taxon>
        <taxon>Insecta</taxon>
        <taxon>Pterygota</taxon>
        <taxon>Neoptera</taxon>
        <taxon>Endopterygota</taxon>
        <taxon>Coleoptera</taxon>
        <taxon>Polyphaga</taxon>
        <taxon>Scarabaeiformia</taxon>
        <taxon>Scarabaeidae</taxon>
        <taxon>Rutelinae</taxon>
        <taxon>Popillia</taxon>
    </lineage>
</organism>
<dbReference type="EMBL" id="JASPKY010000797">
    <property type="protein sequence ID" value="KAK9685187.1"/>
    <property type="molecule type" value="Genomic_DNA"/>
</dbReference>
<evidence type="ECO:0000313" key="3">
    <source>
        <dbReference type="Proteomes" id="UP001458880"/>
    </source>
</evidence>
<evidence type="ECO:0000313" key="2">
    <source>
        <dbReference type="EMBL" id="KAK9685187.1"/>
    </source>
</evidence>
<name>A0AAW1I6Z5_POPJA</name>
<protein>
    <submittedName>
        <fullName evidence="2">Uncharacterized protein</fullName>
    </submittedName>
</protein>
<proteinExistence type="predicted"/>
<gene>
    <name evidence="2" type="ORF">QE152_g38234</name>
</gene>
<dbReference type="AlphaFoldDB" id="A0AAW1I6Z5"/>
<sequence length="95" mass="11204">MKAIKRQIVEDDETEDEEWNSECSSNTFEPEIDSSNFEKLERSPRKFILPDVPDNASVLEKDIKMILPQPLNYGHTKRQNSDYHFQISFESIDIR</sequence>
<feature type="compositionally biased region" description="Polar residues" evidence="1">
    <location>
        <begin position="21"/>
        <end position="35"/>
    </location>
</feature>